<name>A0A2P0VN24_9VIRU</name>
<dbReference type="PANTHER" id="PTHR10344">
    <property type="entry name" value="THYMIDYLATE KINASE"/>
    <property type="match status" value="1"/>
</dbReference>
<dbReference type="Pfam" id="PF02223">
    <property type="entry name" value="Thymidylate_kin"/>
    <property type="match status" value="1"/>
</dbReference>
<evidence type="ECO:0000313" key="11">
    <source>
        <dbReference type="Proteomes" id="UP000244773"/>
    </source>
</evidence>
<dbReference type="SUPFAM" id="SSF52540">
    <property type="entry name" value="P-loop containing nucleoside triphosphate hydrolases"/>
    <property type="match status" value="1"/>
</dbReference>
<evidence type="ECO:0000256" key="2">
    <source>
        <dbReference type="ARBA" id="ARBA00009776"/>
    </source>
</evidence>
<evidence type="ECO:0000256" key="6">
    <source>
        <dbReference type="ARBA" id="ARBA00022741"/>
    </source>
</evidence>
<dbReference type="EC" id="2.7.4.9" evidence="3"/>
<gene>
    <name evidence="10" type="ORF">TetV_225</name>
</gene>
<comment type="pathway">
    <text evidence="1">Pyrimidine metabolism; dTTP biosynthesis.</text>
</comment>
<dbReference type="InterPro" id="IPR018094">
    <property type="entry name" value="Thymidylate_kinase"/>
</dbReference>
<sequence>MKGIFVTIEGADGSGKSTQAKKVVESLGNSAVHYVFPDRTSKSGEKINQFLKGELDIPARQVHELFFQNRAEASEKMKADISTGKTVVADRYRHSGAAYAKVTAGFSQEECDNLDDAALIPDIVILLDIDPELASARRNDYGTEAFEKIELQQKIRNEFIRMSNEDKTVNWLVLDSSRSQEEISGEIISYIHRYEQQRRR</sequence>
<evidence type="ECO:0000259" key="9">
    <source>
        <dbReference type="Pfam" id="PF02223"/>
    </source>
</evidence>
<dbReference type="GO" id="GO:0006235">
    <property type="term" value="P:dTTP biosynthetic process"/>
    <property type="evidence" value="ECO:0007669"/>
    <property type="project" value="UniProtKB-UniPathway"/>
</dbReference>
<dbReference type="GO" id="GO:0006227">
    <property type="term" value="P:dUDP biosynthetic process"/>
    <property type="evidence" value="ECO:0007669"/>
    <property type="project" value="TreeGrafter"/>
</dbReference>
<reference evidence="10" key="1">
    <citation type="journal article" date="2018" name="Virology">
        <title>A giant virus infecting green algae encodes key fermentation genes.</title>
        <authorList>
            <person name="Schvarcz C.R."/>
            <person name="Steward G.F."/>
        </authorList>
    </citation>
    <scope>NUCLEOTIDE SEQUENCE [LARGE SCALE GENOMIC DNA]</scope>
</reference>
<dbReference type="GO" id="GO:0006233">
    <property type="term" value="P:dTDP biosynthetic process"/>
    <property type="evidence" value="ECO:0007669"/>
    <property type="project" value="InterPro"/>
</dbReference>
<proteinExistence type="inferred from homology"/>
<keyword evidence="4" id="KW-0808">Transferase</keyword>
<evidence type="ECO:0000256" key="4">
    <source>
        <dbReference type="ARBA" id="ARBA00022679"/>
    </source>
</evidence>
<feature type="domain" description="Thymidylate kinase-like" evidence="9">
    <location>
        <begin position="8"/>
        <end position="187"/>
    </location>
</feature>
<dbReference type="UniPathway" id="UPA00575"/>
<protein>
    <recommendedName>
        <fullName evidence="3">dTMP kinase</fullName>
        <ecNumber evidence="3">2.7.4.9</ecNumber>
    </recommendedName>
</protein>
<dbReference type="PANTHER" id="PTHR10344:SF1">
    <property type="entry name" value="THYMIDYLATE KINASE"/>
    <property type="match status" value="1"/>
</dbReference>
<dbReference type="Gene3D" id="3.40.50.300">
    <property type="entry name" value="P-loop containing nucleotide triphosphate hydrolases"/>
    <property type="match status" value="1"/>
</dbReference>
<accession>A0A2P0VN24</accession>
<evidence type="ECO:0000313" key="10">
    <source>
        <dbReference type="EMBL" id="AUF82317.1"/>
    </source>
</evidence>
<keyword evidence="8" id="KW-0067">ATP-binding</keyword>
<dbReference type="GO" id="GO:0004550">
    <property type="term" value="F:nucleoside diphosphate kinase activity"/>
    <property type="evidence" value="ECO:0007669"/>
    <property type="project" value="TreeGrafter"/>
</dbReference>
<keyword evidence="11" id="KW-1185">Reference proteome</keyword>
<dbReference type="HAMAP" id="MF_00165">
    <property type="entry name" value="Thymidylate_kinase"/>
    <property type="match status" value="1"/>
</dbReference>
<evidence type="ECO:0000256" key="3">
    <source>
        <dbReference type="ARBA" id="ARBA00012980"/>
    </source>
</evidence>
<dbReference type="NCBIfam" id="TIGR00041">
    <property type="entry name" value="DTMP_kinase"/>
    <property type="match status" value="1"/>
</dbReference>
<dbReference type="CDD" id="cd01672">
    <property type="entry name" value="TMPK"/>
    <property type="match status" value="1"/>
</dbReference>
<keyword evidence="6" id="KW-0547">Nucleotide-binding</keyword>
<dbReference type="GO" id="GO:0005524">
    <property type="term" value="F:ATP binding"/>
    <property type="evidence" value="ECO:0007669"/>
    <property type="project" value="UniProtKB-KW"/>
</dbReference>
<keyword evidence="5" id="KW-0545">Nucleotide biosynthesis</keyword>
<organism evidence="10">
    <name type="scientific">Tetraselmis virus 1</name>
    <dbReference type="NCBI Taxonomy" id="2060617"/>
    <lineage>
        <taxon>Viruses</taxon>
        <taxon>Varidnaviria</taxon>
        <taxon>Bamfordvirae</taxon>
        <taxon>Nucleocytoviricota</taxon>
        <taxon>Megaviricetes</taxon>
        <taxon>Imitervirales</taxon>
        <taxon>Allomimiviridae</taxon>
        <taxon>Oceanusvirus</taxon>
        <taxon>Oceanusvirus kaneohense</taxon>
    </lineage>
</organism>
<evidence type="ECO:0000256" key="1">
    <source>
        <dbReference type="ARBA" id="ARBA00004992"/>
    </source>
</evidence>
<keyword evidence="7 10" id="KW-0418">Kinase</keyword>
<evidence type="ECO:0000256" key="7">
    <source>
        <dbReference type="ARBA" id="ARBA00022777"/>
    </source>
</evidence>
<dbReference type="GO" id="GO:0004798">
    <property type="term" value="F:dTMP kinase activity"/>
    <property type="evidence" value="ECO:0007669"/>
    <property type="project" value="UniProtKB-EC"/>
</dbReference>
<dbReference type="InterPro" id="IPR027417">
    <property type="entry name" value="P-loop_NTPase"/>
</dbReference>
<dbReference type="InterPro" id="IPR039430">
    <property type="entry name" value="Thymidylate_kin-like_dom"/>
</dbReference>
<comment type="similarity">
    <text evidence="2">Belongs to the thymidylate kinase family.</text>
</comment>
<evidence type="ECO:0000256" key="5">
    <source>
        <dbReference type="ARBA" id="ARBA00022727"/>
    </source>
</evidence>
<dbReference type="EMBL" id="KY322437">
    <property type="protein sequence ID" value="AUF82317.1"/>
    <property type="molecule type" value="Genomic_DNA"/>
</dbReference>
<evidence type="ECO:0000256" key="8">
    <source>
        <dbReference type="ARBA" id="ARBA00022840"/>
    </source>
</evidence>
<dbReference type="Proteomes" id="UP000244773">
    <property type="component" value="Segment"/>
</dbReference>